<accession>A0AAV0XK16</accession>
<keyword evidence="1" id="KW-0472">Membrane</keyword>
<evidence type="ECO:0008006" key="4">
    <source>
        <dbReference type="Google" id="ProtNLM"/>
    </source>
</evidence>
<reference evidence="2 3" key="1">
    <citation type="submission" date="2023-01" db="EMBL/GenBank/DDBJ databases">
        <authorList>
            <person name="Whitehead M."/>
        </authorList>
    </citation>
    <scope>NUCLEOTIDE SEQUENCE [LARGE SCALE GENOMIC DNA]</scope>
</reference>
<protein>
    <recommendedName>
        <fullName evidence="4">Secreted protein</fullName>
    </recommendedName>
</protein>
<keyword evidence="1" id="KW-0812">Transmembrane</keyword>
<sequence length="101" mass="11264">MTRVWRTCLRRNTMYGSLDSFTATCAAVMLFNLVVGGIGTTRNTRPTRQTRIELFDRTVHPHSNGGDTVPVDWRWTTGNVVSRHEIVDDTRQHGSDGGGST</sequence>
<evidence type="ECO:0000313" key="2">
    <source>
        <dbReference type="EMBL" id="CAI6368162.1"/>
    </source>
</evidence>
<gene>
    <name evidence="2" type="ORF">MEUPH1_LOCUS22554</name>
</gene>
<dbReference type="EMBL" id="CARXXK010000005">
    <property type="protein sequence ID" value="CAI6368162.1"/>
    <property type="molecule type" value="Genomic_DNA"/>
</dbReference>
<evidence type="ECO:0000313" key="3">
    <source>
        <dbReference type="Proteomes" id="UP001160148"/>
    </source>
</evidence>
<feature type="transmembrane region" description="Helical" evidence="1">
    <location>
        <begin position="20"/>
        <end position="41"/>
    </location>
</feature>
<name>A0AAV0XK16_9HEMI</name>
<proteinExistence type="predicted"/>
<keyword evidence="3" id="KW-1185">Reference proteome</keyword>
<keyword evidence="1" id="KW-1133">Transmembrane helix</keyword>
<dbReference type="Proteomes" id="UP001160148">
    <property type="component" value="Unassembled WGS sequence"/>
</dbReference>
<dbReference type="AlphaFoldDB" id="A0AAV0XK16"/>
<organism evidence="2 3">
    <name type="scientific">Macrosiphum euphorbiae</name>
    <name type="common">potato aphid</name>
    <dbReference type="NCBI Taxonomy" id="13131"/>
    <lineage>
        <taxon>Eukaryota</taxon>
        <taxon>Metazoa</taxon>
        <taxon>Ecdysozoa</taxon>
        <taxon>Arthropoda</taxon>
        <taxon>Hexapoda</taxon>
        <taxon>Insecta</taxon>
        <taxon>Pterygota</taxon>
        <taxon>Neoptera</taxon>
        <taxon>Paraneoptera</taxon>
        <taxon>Hemiptera</taxon>
        <taxon>Sternorrhyncha</taxon>
        <taxon>Aphidomorpha</taxon>
        <taxon>Aphidoidea</taxon>
        <taxon>Aphididae</taxon>
        <taxon>Macrosiphini</taxon>
        <taxon>Macrosiphum</taxon>
    </lineage>
</organism>
<evidence type="ECO:0000256" key="1">
    <source>
        <dbReference type="SAM" id="Phobius"/>
    </source>
</evidence>
<comment type="caution">
    <text evidence="2">The sequence shown here is derived from an EMBL/GenBank/DDBJ whole genome shotgun (WGS) entry which is preliminary data.</text>
</comment>